<evidence type="ECO:0000313" key="7">
    <source>
        <dbReference type="Proteomes" id="UP000092714"/>
    </source>
</evidence>
<dbReference type="GO" id="GO:0016829">
    <property type="term" value="F:lyase activity"/>
    <property type="evidence" value="ECO:0007669"/>
    <property type="project" value="UniProtKB-KW"/>
</dbReference>
<keyword evidence="2 4" id="KW-0648">Protein biosynthesis</keyword>
<dbReference type="SUPFAM" id="SSF55826">
    <property type="entry name" value="YbaK/ProRS associated domain"/>
    <property type="match status" value="1"/>
</dbReference>
<dbReference type="PANTHER" id="PTHR30411:SF0">
    <property type="entry name" value="CYS-TRNA(PRO)_CYS-TRNA(CYS) DEACYLASE YBAK"/>
    <property type="match status" value="1"/>
</dbReference>
<keyword evidence="7" id="KW-1185">Reference proteome</keyword>
<dbReference type="Proteomes" id="UP000092714">
    <property type="component" value="Unassembled WGS sequence"/>
</dbReference>
<feature type="domain" description="YbaK/aminoacyl-tRNA synthetase-associated" evidence="5">
    <location>
        <begin position="34"/>
        <end position="145"/>
    </location>
</feature>
<dbReference type="Gene3D" id="3.90.960.10">
    <property type="entry name" value="YbaK/aminoacyl-tRNA synthetase-associated domain"/>
    <property type="match status" value="1"/>
</dbReference>
<sequence length="156" mass="17430">MQKTNAMRILDKAKIKYNTYEYEAGDGHIDGVSVANKLSQDVSMVFKTLVVQGNSRELYVFVIPVSEELNLKKAAKVAGEKNVEMIHVKDINKYTGYIRGGCSPIGMKKLYKTFIHESAKGLEKIIFSGGKIGIQIEANPDDILNLINGRYEDLIM</sequence>
<dbReference type="CDD" id="cd00002">
    <property type="entry name" value="YbaK_deacylase"/>
    <property type="match status" value="1"/>
</dbReference>
<dbReference type="InterPro" id="IPR007214">
    <property type="entry name" value="YbaK/aa-tRNA-synth-assoc-dom"/>
</dbReference>
<accession>A0A174VAH9</accession>
<dbReference type="GO" id="GO:0002161">
    <property type="term" value="F:aminoacyl-tRNA deacylase activity"/>
    <property type="evidence" value="ECO:0007669"/>
    <property type="project" value="InterPro"/>
</dbReference>
<dbReference type="PIRSF" id="PIRSF006181">
    <property type="entry name" value="EbsC_YbaK"/>
    <property type="match status" value="1"/>
</dbReference>
<dbReference type="InterPro" id="IPR004369">
    <property type="entry name" value="Prolyl-tRNA_editing_YbaK/EbsC"/>
</dbReference>
<protein>
    <recommendedName>
        <fullName evidence="4">Cys-tRNA(Pro)/Cys-tRNA(Cys) deacylase</fullName>
        <ecNumber evidence="4">4.2.-.-</ecNumber>
    </recommendedName>
</protein>
<reference evidence="6 7" key="1">
    <citation type="submission" date="2016-06" db="EMBL/GenBank/DDBJ databases">
        <authorList>
            <person name="Kjaerup R.B."/>
            <person name="Dalgaard T.S."/>
            <person name="Juul-Madsen H.R."/>
        </authorList>
    </citation>
    <scope>NUCLEOTIDE SEQUENCE [LARGE SCALE GENOMIC DNA]</scope>
    <source>
        <strain evidence="6 7">373-A1</strain>
    </source>
</reference>
<dbReference type="GO" id="GO:0006412">
    <property type="term" value="P:translation"/>
    <property type="evidence" value="ECO:0007669"/>
    <property type="project" value="UniProtKB-KW"/>
</dbReference>
<dbReference type="PANTHER" id="PTHR30411">
    <property type="entry name" value="CYTOPLASMIC PROTEIN"/>
    <property type="match status" value="1"/>
</dbReference>
<evidence type="ECO:0000313" key="6">
    <source>
        <dbReference type="EMBL" id="OBY10136.1"/>
    </source>
</evidence>
<evidence type="ECO:0000256" key="1">
    <source>
        <dbReference type="ARBA" id="ARBA00009798"/>
    </source>
</evidence>
<dbReference type="OrthoDB" id="9809296at2"/>
<name>A0A174VAH9_9CLOT</name>
<dbReference type="eggNOG" id="COG2606">
    <property type="taxonomic scope" value="Bacteria"/>
</dbReference>
<evidence type="ECO:0000256" key="2">
    <source>
        <dbReference type="ARBA" id="ARBA00022917"/>
    </source>
</evidence>
<dbReference type="EC" id="4.2.-.-" evidence="4"/>
<organism evidence="6 7">
    <name type="scientific">Clostridium paraputrificum</name>
    <dbReference type="NCBI Taxonomy" id="29363"/>
    <lineage>
        <taxon>Bacteria</taxon>
        <taxon>Bacillati</taxon>
        <taxon>Bacillota</taxon>
        <taxon>Clostridia</taxon>
        <taxon>Eubacteriales</taxon>
        <taxon>Clostridiaceae</taxon>
        <taxon>Clostridium</taxon>
    </lineage>
</organism>
<gene>
    <name evidence="6" type="ORF">CP373A1_11590</name>
</gene>
<comment type="caution">
    <text evidence="6">The sequence shown here is derived from an EMBL/GenBank/DDBJ whole genome shotgun (WGS) entry which is preliminary data.</text>
</comment>
<evidence type="ECO:0000256" key="4">
    <source>
        <dbReference type="PIRNR" id="PIRNR006181"/>
    </source>
</evidence>
<keyword evidence="3 4" id="KW-0456">Lyase</keyword>
<dbReference type="NCBIfam" id="TIGR00011">
    <property type="entry name" value="YbaK_EbsC"/>
    <property type="match status" value="1"/>
</dbReference>
<dbReference type="Pfam" id="PF04073">
    <property type="entry name" value="tRNA_edit"/>
    <property type="match status" value="1"/>
</dbReference>
<comment type="similarity">
    <text evidence="1 4">Belongs to the prolyl-tRNA editing family. YbaK/EbsC subfamily.</text>
</comment>
<evidence type="ECO:0000256" key="3">
    <source>
        <dbReference type="ARBA" id="ARBA00023239"/>
    </source>
</evidence>
<dbReference type="RefSeq" id="WP_055184315.1">
    <property type="nucleotide sequence ID" value="NZ_CABHIH010000004.1"/>
</dbReference>
<evidence type="ECO:0000259" key="5">
    <source>
        <dbReference type="Pfam" id="PF04073"/>
    </source>
</evidence>
<dbReference type="AlphaFoldDB" id="A0A174VAH9"/>
<proteinExistence type="inferred from homology"/>
<dbReference type="EMBL" id="MAPZ01000024">
    <property type="protein sequence ID" value="OBY10136.1"/>
    <property type="molecule type" value="Genomic_DNA"/>
</dbReference>
<dbReference type="InterPro" id="IPR036754">
    <property type="entry name" value="YbaK/aa-tRNA-synt-asso_dom_sf"/>
</dbReference>